<dbReference type="SMART" id="SM00404">
    <property type="entry name" value="PTPc_motif"/>
    <property type="match status" value="1"/>
</dbReference>
<feature type="repeat" description="RCC1" evidence="1">
    <location>
        <begin position="348"/>
        <end position="409"/>
    </location>
</feature>
<comment type="caution">
    <text evidence="6">The sequence shown here is derived from an EMBL/GenBank/DDBJ whole genome shotgun (WGS) entry which is preliminary data.</text>
</comment>
<dbReference type="EMBL" id="MAVT02000125">
    <property type="protein sequence ID" value="POS79286.1"/>
    <property type="molecule type" value="Genomic_DNA"/>
</dbReference>
<accession>A0A2P5I9W2</accession>
<dbReference type="InParanoid" id="A0A2P5I9W2"/>
<dbReference type="PRINTS" id="PR00700">
    <property type="entry name" value="PRTYPHPHTASE"/>
</dbReference>
<evidence type="ECO:0000256" key="1">
    <source>
        <dbReference type="PROSITE-ProRule" id="PRU00235"/>
    </source>
</evidence>
<evidence type="ECO:0000256" key="2">
    <source>
        <dbReference type="SAM" id="MobiDB-lite"/>
    </source>
</evidence>
<feature type="repeat" description="RCC1" evidence="1">
    <location>
        <begin position="433"/>
        <end position="498"/>
    </location>
</feature>
<dbReference type="Pfam" id="PF13540">
    <property type="entry name" value="RCC1_2"/>
    <property type="match status" value="1"/>
</dbReference>
<dbReference type="GO" id="GO:0034551">
    <property type="term" value="P:mitochondrial respiratory chain complex III assembly"/>
    <property type="evidence" value="ECO:0007669"/>
    <property type="project" value="TreeGrafter"/>
</dbReference>
<feature type="compositionally biased region" description="Polar residues" evidence="2">
    <location>
        <begin position="1350"/>
        <end position="1359"/>
    </location>
</feature>
<feature type="repeat" description="RCC1" evidence="1">
    <location>
        <begin position="284"/>
        <end position="347"/>
    </location>
</feature>
<dbReference type="Proteomes" id="UP000094444">
    <property type="component" value="Unassembled WGS sequence"/>
</dbReference>
<feature type="domain" description="Tyrosine specific protein phosphatases" evidence="5">
    <location>
        <begin position="1199"/>
        <end position="1261"/>
    </location>
</feature>
<dbReference type="InterPro" id="IPR016130">
    <property type="entry name" value="Tyr_Pase_AS"/>
</dbReference>
<dbReference type="InterPro" id="IPR009091">
    <property type="entry name" value="RCC1/BLIP-II"/>
</dbReference>
<keyword evidence="3" id="KW-1133">Transmembrane helix</keyword>
<feature type="region of interest" description="Disordered" evidence="2">
    <location>
        <begin position="1258"/>
        <end position="1291"/>
    </location>
</feature>
<dbReference type="GO" id="GO:0004725">
    <property type="term" value="F:protein tyrosine phosphatase activity"/>
    <property type="evidence" value="ECO:0007669"/>
    <property type="project" value="InterPro"/>
</dbReference>
<keyword evidence="7" id="KW-1185">Reference proteome</keyword>
<dbReference type="InterPro" id="IPR029021">
    <property type="entry name" value="Prot-tyrosine_phosphatase-like"/>
</dbReference>
<organism evidence="6 7">
    <name type="scientific">Diaporthe helianthi</name>
    <dbReference type="NCBI Taxonomy" id="158607"/>
    <lineage>
        <taxon>Eukaryota</taxon>
        <taxon>Fungi</taxon>
        <taxon>Dikarya</taxon>
        <taxon>Ascomycota</taxon>
        <taxon>Pezizomycotina</taxon>
        <taxon>Sordariomycetes</taxon>
        <taxon>Sordariomycetidae</taxon>
        <taxon>Diaporthales</taxon>
        <taxon>Diaporthaceae</taxon>
        <taxon>Diaporthe</taxon>
    </lineage>
</organism>
<dbReference type="InterPro" id="IPR000242">
    <property type="entry name" value="PTP_cat"/>
</dbReference>
<dbReference type="PANTHER" id="PTHR47563">
    <property type="entry name" value="PROTEIN FMP25, MITOCHONDRIAL"/>
    <property type="match status" value="1"/>
</dbReference>
<dbReference type="SMART" id="SM00194">
    <property type="entry name" value="PTPc"/>
    <property type="match status" value="1"/>
</dbReference>
<keyword evidence="3" id="KW-0472">Membrane</keyword>
<name>A0A2P5I9W2_DIAHE</name>
<reference evidence="6" key="1">
    <citation type="submission" date="2017-09" db="EMBL/GenBank/DDBJ databases">
        <title>Polyketide synthases of a Diaporthe helianthi virulent isolate.</title>
        <authorList>
            <person name="Baroncelli R."/>
        </authorList>
    </citation>
    <scope>NUCLEOTIDE SEQUENCE [LARGE SCALE GENOMIC DNA]</scope>
    <source>
        <strain evidence="6">7/96</strain>
    </source>
</reference>
<feature type="compositionally biased region" description="Basic residues" evidence="2">
    <location>
        <begin position="760"/>
        <end position="770"/>
    </location>
</feature>
<feature type="region of interest" description="Disordered" evidence="2">
    <location>
        <begin position="639"/>
        <end position="672"/>
    </location>
</feature>
<dbReference type="Gene3D" id="2.130.10.30">
    <property type="entry name" value="Regulator of chromosome condensation 1/beta-lactamase-inhibitor protein II"/>
    <property type="match status" value="1"/>
</dbReference>
<evidence type="ECO:0008006" key="8">
    <source>
        <dbReference type="Google" id="ProtNLM"/>
    </source>
</evidence>
<dbReference type="SUPFAM" id="SSF50985">
    <property type="entry name" value="RCC1/BLIP-II"/>
    <property type="match status" value="1"/>
</dbReference>
<dbReference type="Gene3D" id="3.90.190.10">
    <property type="entry name" value="Protein tyrosine phosphatase superfamily"/>
    <property type="match status" value="1"/>
</dbReference>
<dbReference type="FunFam" id="2.130.10.30:FF:000027">
    <property type="entry name" value="Protein FMP25, mitochondrial"/>
    <property type="match status" value="1"/>
</dbReference>
<evidence type="ECO:0000259" key="5">
    <source>
        <dbReference type="PROSITE" id="PS50056"/>
    </source>
</evidence>
<gene>
    <name evidence="6" type="ORF">DHEL01_v202321</name>
</gene>
<dbReference type="OrthoDB" id="10253954at2759"/>
<protein>
    <recommendedName>
        <fullName evidence="8">Protein-tyrosine phosphatase</fullName>
    </recommendedName>
</protein>
<evidence type="ECO:0000313" key="6">
    <source>
        <dbReference type="EMBL" id="POS79286.1"/>
    </source>
</evidence>
<dbReference type="InterPro" id="IPR000408">
    <property type="entry name" value="Reg_chr_condens"/>
</dbReference>
<dbReference type="InterPro" id="IPR053245">
    <property type="entry name" value="MitoProcess-Associated"/>
</dbReference>
<proteinExistence type="predicted"/>
<dbReference type="InterPro" id="IPR003595">
    <property type="entry name" value="Tyr_Pase_cat"/>
</dbReference>
<feature type="compositionally biased region" description="Polar residues" evidence="2">
    <location>
        <begin position="772"/>
        <end position="787"/>
    </location>
</feature>
<feature type="region of interest" description="Disordered" evidence="2">
    <location>
        <begin position="1127"/>
        <end position="1169"/>
    </location>
</feature>
<dbReference type="STRING" id="158607.A0A2P5I9W2"/>
<feature type="region of interest" description="Disordered" evidence="2">
    <location>
        <begin position="1350"/>
        <end position="1400"/>
    </location>
</feature>
<dbReference type="PANTHER" id="PTHR47563:SF1">
    <property type="entry name" value="PROTEIN FMP25, MITOCHONDRIAL"/>
    <property type="match status" value="1"/>
</dbReference>
<dbReference type="PROSITE" id="PS50055">
    <property type="entry name" value="TYR_PHOSPHATASE_PTP"/>
    <property type="match status" value="1"/>
</dbReference>
<evidence type="ECO:0000259" key="4">
    <source>
        <dbReference type="PROSITE" id="PS50055"/>
    </source>
</evidence>
<dbReference type="PROSITE" id="PS00626">
    <property type="entry name" value="RCC1_2"/>
    <property type="match status" value="2"/>
</dbReference>
<dbReference type="PROSITE" id="PS00383">
    <property type="entry name" value="TYR_PHOSPHATASE_1"/>
    <property type="match status" value="1"/>
</dbReference>
<feature type="repeat" description="RCC1" evidence="1">
    <location>
        <begin position="216"/>
        <end position="283"/>
    </location>
</feature>
<feature type="compositionally biased region" description="Basic and acidic residues" evidence="2">
    <location>
        <begin position="804"/>
        <end position="821"/>
    </location>
</feature>
<feature type="transmembrane region" description="Helical" evidence="3">
    <location>
        <begin position="53"/>
        <end position="74"/>
    </location>
</feature>
<evidence type="ECO:0000256" key="3">
    <source>
        <dbReference type="SAM" id="Phobius"/>
    </source>
</evidence>
<dbReference type="GO" id="GO:0005743">
    <property type="term" value="C:mitochondrial inner membrane"/>
    <property type="evidence" value="ECO:0007669"/>
    <property type="project" value="TreeGrafter"/>
</dbReference>
<keyword evidence="3" id="KW-0812">Transmembrane</keyword>
<sequence length="1400" mass="152950">MSHLTSRAVSRLHPSLALNLTRSLQRGPARSSVRHKSSQAVPPSRSRGGRRRIFGLVAVAGLAVASAAWAYPLFFGDNAVAGIPQAEIEFEKKRKAPRNKEENRDLISSQHIQVRKSWENPGVYAWGSNVGKVVAPESKETVVKTPRRIPYFDGQLLRDMKVDQEFGAAVTEKGDLVQWGTGFLPEDPRPAITLRGKDIAKLAISRDRILALSSGGSVYSIPVARSDQISGGKTGDSSSWLSFWSSPTTVINYREIKPKDLGWGEKIVDISSGREHALLLTSAGRVFSAASSSESFPSRGQLGIPGLTWASRPQGPYDQPHELGTLKGFKAKKIATGDHHSLVLDDEGRVFAFGDNAVGQLGFPPDAEVPAIDIPSLLPFNKLYKATGLLPKVTSIAAGGANSYFTVDATKIASQTSPSDSVAPARDLGKVVADTWATGEGIKGSLGTGAWTHISNGPSKIKALSGLFEWDEKANQVVPIRLARLSVGSTHTAAVMDNVTYTNATGKSGENDTNWGADIVWWGGNEFYQLGNGKRSNSNAPIYIGPLDGGAGDVKAGRKGEEHRFQITPRKTAHLGKDGKGRKNTPVSALLLSLALNRFVTVVGFGLGIVPDRPFFALYNSSSASQHVHSFVLPVAPSPLESTPDHPRPPVASESTLTNCPHIAGLRPPDDDDDDDYYFSPKLPHLSLSSKGRKRFLFLDLYLARITTPLCFPAAPSSAVTSPLRPAHQRPPLGPKNEPLITTLTYSHRRPAFTMDRLRSGFHRKSRKASPSRPTIITDGTHSSGKTTPEPVSAHSPLQVPHLPNKEKKTSPFRSLRDFSRSHKRARSPAVGALPRSPIGATYTFDGLDDTPTTSPTVRGGNGDSDPRLQDMSVGSSRGQPPKMPSFLALPPQDIVAKFQEIVWMERNRMMQSLTNPSPEFRWARVTGDHLKKLDRYMNIQPWENNRVRLRVPSGKVDYVNASPISLSATAPQSSQLKAQNQDAKDSTILGLSDLAGGGPDRYIAMQGPKRNTTDHVWRMVVEQLESPAVIVMLTETHEANMEKCYPYFPRSPGDAPLEINERDEFGDAFRASVHCEAIDETEAGDAIELRKLVIRSYKSPAKNAKIRSEGDREHLTTPVNIVDGNGDVKMLSPLKTAPDHGGLSRGDGSDDQSVNAELGESASTNRKDMPGEYEERVVWHFLYKNWPDFGVPAFEDLDSFFTLMRLSREKNSSPENPRIVHCSAGVGRSGTFIALEHLMRELDAGVLDNWDSASHFRHGRTDEGKSATTDGDNHNGLPQSDDGSEGKMDVEDQHAATTEVEGDDLIFHTVNQLREQRRSMVQAEPQFLFIYEVMRRLWEDKYGTTVSPVNSAAAGQQTTPPPRINGPRDAGAEESDTGQPARKRQEFDPFVEQQRGHQA</sequence>
<feature type="region of interest" description="Disordered" evidence="2">
    <location>
        <begin position="23"/>
        <end position="47"/>
    </location>
</feature>
<evidence type="ECO:0000313" key="7">
    <source>
        <dbReference type="Proteomes" id="UP000094444"/>
    </source>
</evidence>
<feature type="repeat" description="RCC1" evidence="1">
    <location>
        <begin position="517"/>
        <end position="570"/>
    </location>
</feature>
<dbReference type="Pfam" id="PF00102">
    <property type="entry name" value="Y_phosphatase"/>
    <property type="match status" value="2"/>
</dbReference>
<dbReference type="SUPFAM" id="SSF52799">
    <property type="entry name" value="(Phosphotyrosine protein) phosphatases II"/>
    <property type="match status" value="1"/>
</dbReference>
<feature type="region of interest" description="Disordered" evidence="2">
    <location>
        <begin position="760"/>
        <end position="888"/>
    </location>
</feature>
<dbReference type="PROSITE" id="PS50012">
    <property type="entry name" value="RCC1_3"/>
    <property type="match status" value="5"/>
</dbReference>
<dbReference type="InterPro" id="IPR000387">
    <property type="entry name" value="Tyr_Pase_dom"/>
</dbReference>
<dbReference type="PROSITE" id="PS50056">
    <property type="entry name" value="TYR_PHOSPHATASE_2"/>
    <property type="match status" value="1"/>
</dbReference>
<feature type="domain" description="Tyrosine-protein phosphatase" evidence="4">
    <location>
        <begin position="935"/>
        <end position="1338"/>
    </location>
</feature>